<sequence>MGRINELCTTDSPLGGNATIDRNYWSIMPKSKRSASKARNDDVARKNIARNDQSRKQVVDVQTDSVGHHQQKPRVNADRFFLGAVLVVCVVALFLRVLHVLETFGVPTSQSPVGDSAGYLAWANEIAAGKWFGESTFYQAPAYPYFLAVLKTVGFESLTMVRMVQGCMGAATVALIAFAGRWWFTRRIGLTAAAMLAIYPPAIYYDTLIQKAGLASFLLAAFLACLAFLHRRRRVAVVYQVAVLVGVTLALLVLARENALLWVPLVPCWLLWGLRGVSFRGRCIATACFGCGAALILFPVAARNAYLGGEWSPTTFQAGPNFYIGNHHGANGIYIPLIAGRGTPVYERSDAEWLAEAETGQELSPRQVSQFWMRRAWAEIAQHPIDWVRLMVTKSFMLVNRYEVPDVESILVYRFSSTPLAILLSWWNFGVLFPIACWGMLLKLKNGRRLWLLYTLLLTMSLAIVGFFILGRYRQPLVPLLVIWAAIGFWDVIGRLRTRDWRTFAYAACTVLSVAVVCHWRVHDETRLLATSYMNVGAAAGKNGDMNVAIQWLQRSLQIDPQSAATYFNLGRAYSADGRHHEAIAAFRQAQSIDPELTSVARALGASLERIGDREAALRQYIWALQIDPSDQSAARGVQRISGASR</sequence>
<feature type="transmembrane region" description="Helical" evidence="10">
    <location>
        <begin position="420"/>
        <end position="439"/>
    </location>
</feature>
<evidence type="ECO:0000256" key="10">
    <source>
        <dbReference type="SAM" id="Phobius"/>
    </source>
</evidence>
<dbReference type="PROSITE" id="PS50293">
    <property type="entry name" value="TPR_REGION"/>
    <property type="match status" value="1"/>
</dbReference>
<feature type="region of interest" description="Disordered" evidence="9">
    <location>
        <begin position="48"/>
        <end position="70"/>
    </location>
</feature>
<comment type="caution">
    <text evidence="11">The sequence shown here is derived from an EMBL/GenBank/DDBJ whole genome shotgun (WGS) entry which is preliminary data.</text>
</comment>
<keyword evidence="3" id="KW-0328">Glycosyltransferase</keyword>
<dbReference type="Pfam" id="PF13424">
    <property type="entry name" value="TPR_12"/>
    <property type="match status" value="1"/>
</dbReference>
<feature type="transmembrane region" description="Helical" evidence="10">
    <location>
        <begin position="236"/>
        <end position="254"/>
    </location>
</feature>
<evidence type="ECO:0000256" key="1">
    <source>
        <dbReference type="ARBA" id="ARBA00004651"/>
    </source>
</evidence>
<feature type="transmembrane region" description="Helical" evidence="10">
    <location>
        <begin position="211"/>
        <end position="229"/>
    </location>
</feature>
<dbReference type="EMBL" id="BAABRO010000003">
    <property type="protein sequence ID" value="GAA5506322.1"/>
    <property type="molecule type" value="Genomic_DNA"/>
</dbReference>
<keyword evidence="7 10" id="KW-0472">Membrane</keyword>
<feature type="transmembrane region" description="Helical" evidence="10">
    <location>
        <begin position="477"/>
        <end position="496"/>
    </location>
</feature>
<gene>
    <name evidence="11" type="ORF">Rcae01_01774</name>
</gene>
<dbReference type="SMART" id="SM00028">
    <property type="entry name" value="TPR"/>
    <property type="match status" value="3"/>
</dbReference>
<feature type="transmembrane region" description="Helical" evidence="10">
    <location>
        <begin position="451"/>
        <end position="471"/>
    </location>
</feature>
<feature type="transmembrane region" description="Helical" evidence="10">
    <location>
        <begin position="187"/>
        <end position="205"/>
    </location>
</feature>
<feature type="transmembrane region" description="Helical" evidence="10">
    <location>
        <begin position="160"/>
        <end position="180"/>
    </location>
</feature>
<keyword evidence="2" id="KW-1003">Cell membrane</keyword>
<evidence type="ECO:0008006" key="13">
    <source>
        <dbReference type="Google" id="ProtNLM"/>
    </source>
</evidence>
<feature type="transmembrane region" description="Helical" evidence="10">
    <location>
        <begin position="284"/>
        <end position="302"/>
    </location>
</feature>
<dbReference type="RefSeq" id="WP_345683278.1">
    <property type="nucleotide sequence ID" value="NZ_BAABRO010000003.1"/>
</dbReference>
<feature type="transmembrane region" description="Helical" evidence="10">
    <location>
        <begin position="260"/>
        <end position="277"/>
    </location>
</feature>
<dbReference type="InterPro" id="IPR019734">
    <property type="entry name" value="TPR_rpt"/>
</dbReference>
<evidence type="ECO:0000256" key="9">
    <source>
        <dbReference type="SAM" id="MobiDB-lite"/>
    </source>
</evidence>
<feature type="repeat" description="TPR" evidence="8">
    <location>
        <begin position="530"/>
        <end position="563"/>
    </location>
</feature>
<evidence type="ECO:0000256" key="5">
    <source>
        <dbReference type="ARBA" id="ARBA00022692"/>
    </source>
</evidence>
<dbReference type="InterPro" id="IPR050297">
    <property type="entry name" value="LipidA_mod_glycosyltrf_83"/>
</dbReference>
<dbReference type="PANTHER" id="PTHR33908">
    <property type="entry name" value="MANNOSYLTRANSFERASE YKCB-RELATED"/>
    <property type="match status" value="1"/>
</dbReference>
<dbReference type="PANTHER" id="PTHR33908:SF11">
    <property type="entry name" value="MEMBRANE PROTEIN"/>
    <property type="match status" value="1"/>
</dbReference>
<dbReference type="Gene3D" id="1.25.40.10">
    <property type="entry name" value="Tetratricopeptide repeat domain"/>
    <property type="match status" value="1"/>
</dbReference>
<evidence type="ECO:0000256" key="7">
    <source>
        <dbReference type="ARBA" id="ARBA00023136"/>
    </source>
</evidence>
<evidence type="ECO:0000313" key="11">
    <source>
        <dbReference type="EMBL" id="GAA5506322.1"/>
    </source>
</evidence>
<feature type="repeat" description="TPR" evidence="8">
    <location>
        <begin position="598"/>
        <end position="631"/>
    </location>
</feature>
<evidence type="ECO:0000256" key="2">
    <source>
        <dbReference type="ARBA" id="ARBA00022475"/>
    </source>
</evidence>
<accession>A0ABP9VMA0</accession>
<keyword evidence="12" id="KW-1185">Reference proteome</keyword>
<keyword evidence="5 10" id="KW-0812">Transmembrane</keyword>
<name>A0ABP9VMA0_9BACT</name>
<reference evidence="11 12" key="1">
    <citation type="submission" date="2024-02" db="EMBL/GenBank/DDBJ databases">
        <title>Rhodopirellula caenicola NBRC 110016.</title>
        <authorList>
            <person name="Ichikawa N."/>
            <person name="Katano-Makiyama Y."/>
            <person name="Hidaka K."/>
        </authorList>
    </citation>
    <scope>NUCLEOTIDE SEQUENCE [LARGE SCALE GENOMIC DNA]</scope>
    <source>
        <strain evidence="11 12">NBRC 110016</strain>
    </source>
</reference>
<dbReference type="SUPFAM" id="SSF48452">
    <property type="entry name" value="TPR-like"/>
    <property type="match status" value="1"/>
</dbReference>
<proteinExistence type="predicted"/>
<evidence type="ECO:0000256" key="8">
    <source>
        <dbReference type="PROSITE-ProRule" id="PRU00339"/>
    </source>
</evidence>
<evidence type="ECO:0000256" key="6">
    <source>
        <dbReference type="ARBA" id="ARBA00022989"/>
    </source>
</evidence>
<keyword evidence="8" id="KW-0802">TPR repeat</keyword>
<dbReference type="InterPro" id="IPR011990">
    <property type="entry name" value="TPR-like_helical_dom_sf"/>
</dbReference>
<evidence type="ECO:0000256" key="3">
    <source>
        <dbReference type="ARBA" id="ARBA00022676"/>
    </source>
</evidence>
<feature type="repeat" description="TPR" evidence="8">
    <location>
        <begin position="564"/>
        <end position="597"/>
    </location>
</feature>
<feature type="transmembrane region" description="Helical" evidence="10">
    <location>
        <begin position="503"/>
        <end position="522"/>
    </location>
</feature>
<organism evidence="11 12">
    <name type="scientific">Novipirellula caenicola</name>
    <dbReference type="NCBI Taxonomy" id="1536901"/>
    <lineage>
        <taxon>Bacteria</taxon>
        <taxon>Pseudomonadati</taxon>
        <taxon>Planctomycetota</taxon>
        <taxon>Planctomycetia</taxon>
        <taxon>Pirellulales</taxon>
        <taxon>Pirellulaceae</taxon>
        <taxon>Novipirellula</taxon>
    </lineage>
</organism>
<protein>
    <recommendedName>
        <fullName evidence="13">Tetratricopeptide repeat protein</fullName>
    </recommendedName>
</protein>
<dbReference type="PROSITE" id="PS50005">
    <property type="entry name" value="TPR"/>
    <property type="match status" value="3"/>
</dbReference>
<keyword evidence="6 10" id="KW-1133">Transmembrane helix</keyword>
<evidence type="ECO:0000256" key="4">
    <source>
        <dbReference type="ARBA" id="ARBA00022679"/>
    </source>
</evidence>
<dbReference type="Proteomes" id="UP001416858">
    <property type="component" value="Unassembled WGS sequence"/>
</dbReference>
<feature type="transmembrane region" description="Helical" evidence="10">
    <location>
        <begin position="80"/>
        <end position="101"/>
    </location>
</feature>
<comment type="subcellular location">
    <subcellularLocation>
        <location evidence="1">Cell membrane</location>
        <topology evidence="1">Multi-pass membrane protein</topology>
    </subcellularLocation>
</comment>
<evidence type="ECO:0000313" key="12">
    <source>
        <dbReference type="Proteomes" id="UP001416858"/>
    </source>
</evidence>
<keyword evidence="4" id="KW-0808">Transferase</keyword>